<keyword evidence="2" id="KW-0732">Signal</keyword>
<dbReference type="Proteomes" id="UP000751190">
    <property type="component" value="Unassembled WGS sequence"/>
</dbReference>
<keyword evidence="1" id="KW-0812">Transmembrane</keyword>
<feature type="chain" id="PRO_5035258534" evidence="2">
    <location>
        <begin position="20"/>
        <end position="228"/>
    </location>
</feature>
<evidence type="ECO:0000256" key="2">
    <source>
        <dbReference type="SAM" id="SignalP"/>
    </source>
</evidence>
<feature type="signal peptide" evidence="2">
    <location>
        <begin position="1"/>
        <end position="19"/>
    </location>
</feature>
<proteinExistence type="predicted"/>
<dbReference type="EMBL" id="JAGTXO010000006">
    <property type="protein sequence ID" value="KAG8467001.1"/>
    <property type="molecule type" value="Genomic_DNA"/>
</dbReference>
<keyword evidence="1" id="KW-1133">Transmembrane helix</keyword>
<reference evidence="3" key="1">
    <citation type="submission" date="2021-05" db="EMBL/GenBank/DDBJ databases">
        <title>The genome of the haptophyte Pavlova lutheri (Diacronema luteri, Pavlovales) - a model for lipid biosynthesis in eukaryotic algae.</title>
        <authorList>
            <person name="Hulatt C.J."/>
            <person name="Posewitz M.C."/>
        </authorList>
    </citation>
    <scope>NUCLEOTIDE SEQUENCE</scope>
    <source>
        <strain evidence="3">NIVA-4/92</strain>
    </source>
</reference>
<evidence type="ECO:0000313" key="3">
    <source>
        <dbReference type="EMBL" id="KAG8467001.1"/>
    </source>
</evidence>
<feature type="transmembrane region" description="Helical" evidence="1">
    <location>
        <begin position="119"/>
        <end position="139"/>
    </location>
</feature>
<comment type="caution">
    <text evidence="3">The sequence shown here is derived from an EMBL/GenBank/DDBJ whole genome shotgun (WGS) entry which is preliminary data.</text>
</comment>
<feature type="transmembrane region" description="Helical" evidence="1">
    <location>
        <begin position="79"/>
        <end position="98"/>
    </location>
</feature>
<evidence type="ECO:0000313" key="4">
    <source>
        <dbReference type="Proteomes" id="UP000751190"/>
    </source>
</evidence>
<accession>A0A8J6CDE0</accession>
<dbReference type="AlphaFoldDB" id="A0A8J6CDE0"/>
<feature type="transmembrane region" description="Helical" evidence="1">
    <location>
        <begin position="159"/>
        <end position="178"/>
    </location>
</feature>
<protein>
    <submittedName>
        <fullName evidence="3">Uncharacterized protein</fullName>
    </submittedName>
</protein>
<keyword evidence="1" id="KW-0472">Membrane</keyword>
<gene>
    <name evidence="3" type="ORF">KFE25_000317</name>
</gene>
<name>A0A8J6CDE0_DIALT</name>
<sequence>MPSAFGLPLVASALSVGLAFTRLSRDGSWRGCVISGAWCAGPGQLASADGEAARRLLQGCVCSIALANLLTLRARGAPAGWLAATIVAQLGVLVAALVPMSCAALVDGTGWVYVGWNDAAHDTALAIVFFAAALARWLAPPPPLGRGAVLLARLPMRTLVGWVAGAAAPCAICGLFACPTLETRRSKLLVLAAEVAALLCAQLAHTLTCVEFARGGAEDDAAVARKAE</sequence>
<keyword evidence="4" id="KW-1185">Reference proteome</keyword>
<organism evidence="3 4">
    <name type="scientific">Diacronema lutheri</name>
    <name type="common">Unicellular marine alga</name>
    <name type="synonym">Monochrysis lutheri</name>
    <dbReference type="NCBI Taxonomy" id="2081491"/>
    <lineage>
        <taxon>Eukaryota</taxon>
        <taxon>Haptista</taxon>
        <taxon>Haptophyta</taxon>
        <taxon>Pavlovophyceae</taxon>
        <taxon>Pavlovales</taxon>
        <taxon>Pavlovaceae</taxon>
        <taxon>Diacronema</taxon>
    </lineage>
</organism>
<evidence type="ECO:0000256" key="1">
    <source>
        <dbReference type="SAM" id="Phobius"/>
    </source>
</evidence>